<dbReference type="Pfam" id="PF03372">
    <property type="entry name" value="Exo_endo_phos"/>
    <property type="match status" value="1"/>
</dbReference>
<dbReference type="FunFam" id="2.40.30.300:FF:000001">
    <property type="entry name" value="Mtr4 exosome RNA helicase"/>
    <property type="match status" value="1"/>
</dbReference>
<feature type="region of interest" description="Disordered" evidence="5">
    <location>
        <begin position="823"/>
        <end position="848"/>
    </location>
</feature>
<dbReference type="PROSITE" id="PS50878">
    <property type="entry name" value="RT_POL"/>
    <property type="match status" value="1"/>
</dbReference>
<dbReference type="InterPro" id="IPR043502">
    <property type="entry name" value="DNA/RNA_pol_sf"/>
</dbReference>
<dbReference type="Pfam" id="PF13234">
    <property type="entry name" value="MTR4_beta-barrel"/>
    <property type="match status" value="1"/>
</dbReference>
<evidence type="ECO:0000256" key="2">
    <source>
        <dbReference type="ARBA" id="ARBA00022801"/>
    </source>
</evidence>
<dbReference type="GO" id="GO:0005634">
    <property type="term" value="C:nucleus"/>
    <property type="evidence" value="ECO:0007669"/>
    <property type="project" value="TreeGrafter"/>
</dbReference>
<dbReference type="PANTHER" id="PTHR12131">
    <property type="entry name" value="ATP-DEPENDENT RNA AND DNA HELICASE"/>
    <property type="match status" value="1"/>
</dbReference>
<dbReference type="GO" id="GO:0004386">
    <property type="term" value="F:helicase activity"/>
    <property type="evidence" value="ECO:0007669"/>
    <property type="project" value="UniProtKB-KW"/>
</dbReference>
<keyword evidence="4" id="KW-0067">ATP-binding</keyword>
<dbReference type="PROSITE" id="PS51194">
    <property type="entry name" value="HELICASE_CTER"/>
    <property type="match status" value="1"/>
</dbReference>
<dbReference type="GO" id="GO:0000460">
    <property type="term" value="P:maturation of 5.8S rRNA"/>
    <property type="evidence" value="ECO:0007669"/>
    <property type="project" value="TreeGrafter"/>
</dbReference>
<dbReference type="SUPFAM" id="SSF56672">
    <property type="entry name" value="DNA/RNA polymerases"/>
    <property type="match status" value="1"/>
</dbReference>
<proteinExistence type="predicted"/>
<dbReference type="SUPFAM" id="SSF52540">
    <property type="entry name" value="P-loop containing nucleoside triphosphate hydrolases"/>
    <property type="match status" value="1"/>
</dbReference>
<feature type="region of interest" description="Disordered" evidence="5">
    <location>
        <begin position="664"/>
        <end position="690"/>
    </location>
</feature>
<dbReference type="SMART" id="SM01142">
    <property type="entry name" value="DSHCT"/>
    <property type="match status" value="1"/>
</dbReference>
<dbReference type="SUPFAM" id="SSF56219">
    <property type="entry name" value="DNase I-like"/>
    <property type="match status" value="1"/>
</dbReference>
<dbReference type="InterPro" id="IPR005135">
    <property type="entry name" value="Endo/exonuclease/phosphatase"/>
</dbReference>
<evidence type="ECO:0008006" key="9">
    <source>
        <dbReference type="Google" id="ProtNLM"/>
    </source>
</evidence>
<organism evidence="8">
    <name type="scientific">Fagus sylvatica</name>
    <name type="common">Beechnut</name>
    <dbReference type="NCBI Taxonomy" id="28930"/>
    <lineage>
        <taxon>Eukaryota</taxon>
        <taxon>Viridiplantae</taxon>
        <taxon>Streptophyta</taxon>
        <taxon>Embryophyta</taxon>
        <taxon>Tracheophyta</taxon>
        <taxon>Spermatophyta</taxon>
        <taxon>Magnoliopsida</taxon>
        <taxon>eudicotyledons</taxon>
        <taxon>Gunneridae</taxon>
        <taxon>Pentapetalae</taxon>
        <taxon>rosids</taxon>
        <taxon>fabids</taxon>
        <taxon>Fagales</taxon>
        <taxon>Fagaceae</taxon>
        <taxon>Fagus</taxon>
    </lineage>
</organism>
<feature type="domain" description="Reverse transcriptase" evidence="6">
    <location>
        <begin position="1596"/>
        <end position="1876"/>
    </location>
</feature>
<feature type="compositionally biased region" description="Basic and acidic residues" evidence="5">
    <location>
        <begin position="837"/>
        <end position="848"/>
    </location>
</feature>
<dbReference type="CDD" id="cd18795">
    <property type="entry name" value="SF2_C_Ski2"/>
    <property type="match status" value="1"/>
</dbReference>
<protein>
    <recommendedName>
        <fullName evidence="9">Reverse transcriptase domain-containing protein</fullName>
    </recommendedName>
</protein>
<dbReference type="InterPro" id="IPR050699">
    <property type="entry name" value="RNA-DNA_Helicase"/>
</dbReference>
<dbReference type="CDD" id="cd01650">
    <property type="entry name" value="RT_nLTR_like"/>
    <property type="match status" value="1"/>
</dbReference>
<evidence type="ECO:0000313" key="8">
    <source>
        <dbReference type="EMBL" id="SPD08246.1"/>
    </source>
</evidence>
<dbReference type="PANTHER" id="PTHR12131:SF7">
    <property type="entry name" value="EXOSOME RNA HELICASE MTR4"/>
    <property type="match status" value="1"/>
</dbReference>
<name>A0A2N9H179_FAGSY</name>
<sequence>MIMERKFQPVIIFSFSRRECEQHAMSMSKLDFNNQEEKDTVEEVFRNAILCLNEEDRNLPAIELMLPLLKRGIAVHHSGLLPVIKELVEILFQEGLVKALFATETFAMGLNMPAKTVVFTAVKKWDGDSHRFIGSGEYIQMSGRAGRRGKDERGICIIMIDEQMEMNALKEMVLGKPAPLVSTFRLSYYSILNLMSRAEGQFTAEHALPDIGKKVSKLEQEATMLDASGEAAVAEYHKLKLDIAQLEKKLMGEITRPERVLYNLRPGRLVKIREGGTDWGWGVVVNVVKKPSTGVGSLPSRGGGYIVDTLLHCSPGSSENSSRPKPCPPRPGEKGEMHVVPVQLPLISALSKLMISIPSDLRPLEARQSILLALQELKSRFPQGLPKLNPVKDMGIEDPEIVELVNQIEELERKLYAHPLHKSQDVHQMRSFQRKAEVNHEIQQLKSKMRDSQLQKFRDELKNRSRVLKKLGHIDADCVVQLKGRAACLIDTGDELLVTELMFNGTFNDLDHHQIAALASCFIPGDKSSEQIQLRTELSRPLQQLQESARRIAEIQHECKLDINVEEYVESTVRPYLMDVIFCWSKGANFEEVIQMTDIFEGSIIRSARRLDEFLNQTLSSTHLPALAPSLPTTPSVGQSPITNIFPKTSTIPPPQTYHQTNHTTIPSQTQPLPTPSHPKWVSAKRNKGGSHRIMGSRICSFRVGAKQFSLDFDGGRTAPYHIIEKRGRFVGSLWLGLKSLHWLINTWGLLRQTEDLKGFFRFLRTEYSTLELSCLQNPKGRFVEVCEYHGGAQRGGIRIPEGFRGKHWDRFVKELHSFFPDTASPAKHQVGKSRNGNRESNLEKREFQAGIKPSVSEVRISNLSDTRDSTKQSIGPINAALPRAKMDPNALRPTRLHEFEWKASNKTLRITKGPDEKRRAEWVGLRSKAIGLAQEVARAITQAHTVANGSVNKAHGQGNFDLNLEASPTDNERSDQTEESELYSSDDEIQVDDVDPPRESPEMVVACLDLPSPSSVWVDLASMESDVRLEVHPEPQDDSRLVIFEPGETSQSCEQFEDPMPVLPIIPVVDPIGEGSPLCCEPLAMIGSDVQKEFEQGVFMEPSVWVKQRHRGFCKLVGFPIESHEQECLALLQRIEADRFLHKEKGGVRRQPPSGTKGARELRRLVSTVNYDGRQSETKLEVVDLQLVRSLWGSSYVDWDFLPAIGSAGGGVADGLEWVGSGLYGPTNDLLRSEVWEELKFVHSTWSLPWVVFGDFNVIRFPSERLGCTRITPHMLAFSDFIDSSQLIDLPLGGGPYTWSNGAVNPSMSRIDRFLISSDWEDVYPDVTQKLLPRPLSDHFPLLLEVGSMRRGKSPFRFENMWLQDVGFVDRVATWWAGYSFIGPPSLVLARKLKALKEDLKQWNYHVFGNVGVKQQQLFCDLEVLDRKECCGGLSLSERDLRGTLLLELDKLAHFEETSWRQKSRVLWLKEGDNNTKFFHKMANSNRRRNFMEKLEVDGTLYTLDSDIRNKAVDYYTSLYTENETWRPVVDDLPFSRIGDMDRSMLTSRFEKDEVLQVIKDLQGDKSPGPDGFTMAFFQKCWTILETDVMGFFDEFFEKGTFAYSLNATFVTLIPKKQNAVNIRDFRPISLIGSVYKILAKVLANRLRKVLDGLVSESQNAFVGGRQTLDSVLIANECLDSRVKSHIPGVVCKLDIEKAYDHVNWDCLLYLLHRMGFGSKWIQWIRTCISTVRFSIMVNGSPSGFFESSRGIRQGDPLSPLLFLLIMEVLSRMLHRTEEAGLITGFKAGSHQGEGISVSHLLFADDTIVFCDADREQLLHLRMVLTCFEAVTGLGVNMGKSELVPVGTVPHLQHLAEILCCRTGTLPLSYLGLPLGASFKASSIWNPILEKIERRLAGWKKLYLSKGGRLTLLKSTLSSLPTYYLSLFTIPKHVAMRIEKLQRDFLWGGLGDGFKHHLVNWSTVCSPVAQGGLGVRKVEVVNRALLGKWLWRFGREEAHLWRRVIVAKYGEEWGGWISKKPRGAHGCSLWKGIMSGWDFFHQHVKLVAGLGNRIRFWHDNWCGNGPLKTQFPVLFACSLDKDASIASNLVNSSGNGGRTWDILFIRDFHDWEVDQVLLSLTLFSLGFLFQLI</sequence>
<evidence type="ECO:0000256" key="3">
    <source>
        <dbReference type="ARBA" id="ARBA00022806"/>
    </source>
</evidence>
<dbReference type="EMBL" id="OIVN01003021">
    <property type="protein sequence ID" value="SPD08246.1"/>
    <property type="molecule type" value="Genomic_DNA"/>
</dbReference>
<keyword evidence="3" id="KW-0347">Helicase</keyword>
<dbReference type="InterPro" id="IPR001650">
    <property type="entry name" value="Helicase_C-like"/>
</dbReference>
<dbReference type="Pfam" id="PF00078">
    <property type="entry name" value="RVT_1"/>
    <property type="match status" value="1"/>
</dbReference>
<dbReference type="InterPro" id="IPR012961">
    <property type="entry name" value="Ski2/MTR4_C"/>
</dbReference>
<evidence type="ECO:0000259" key="6">
    <source>
        <dbReference type="PROSITE" id="PS50878"/>
    </source>
</evidence>
<evidence type="ECO:0000256" key="1">
    <source>
        <dbReference type="ARBA" id="ARBA00022741"/>
    </source>
</evidence>
<accession>A0A2N9H179</accession>
<dbReference type="GO" id="GO:0005524">
    <property type="term" value="F:ATP binding"/>
    <property type="evidence" value="ECO:0007669"/>
    <property type="project" value="UniProtKB-KW"/>
</dbReference>
<gene>
    <name evidence="8" type="ORF">FSB_LOCUS36128</name>
</gene>
<dbReference type="Gene3D" id="3.60.10.10">
    <property type="entry name" value="Endonuclease/exonuclease/phosphatase"/>
    <property type="match status" value="1"/>
</dbReference>
<dbReference type="InterPro" id="IPR048392">
    <property type="entry name" value="MTR4-like_stalk"/>
</dbReference>
<dbReference type="Pfam" id="PF08148">
    <property type="entry name" value="DSHCT"/>
    <property type="match status" value="1"/>
</dbReference>
<evidence type="ECO:0000256" key="5">
    <source>
        <dbReference type="SAM" id="MobiDB-lite"/>
    </source>
</evidence>
<dbReference type="SMART" id="SM00490">
    <property type="entry name" value="HELICc"/>
    <property type="match status" value="1"/>
</dbReference>
<evidence type="ECO:0000256" key="4">
    <source>
        <dbReference type="ARBA" id="ARBA00022840"/>
    </source>
</evidence>
<feature type="region of interest" description="Disordered" evidence="5">
    <location>
        <begin position="951"/>
        <end position="999"/>
    </location>
</feature>
<feature type="region of interest" description="Disordered" evidence="5">
    <location>
        <begin position="315"/>
        <end position="335"/>
    </location>
</feature>
<evidence type="ECO:0000259" key="7">
    <source>
        <dbReference type="PROSITE" id="PS51194"/>
    </source>
</evidence>
<dbReference type="Pfam" id="PF21408">
    <property type="entry name" value="MTR4-like_stalk"/>
    <property type="match status" value="1"/>
</dbReference>
<feature type="compositionally biased region" description="Acidic residues" evidence="5">
    <location>
        <begin position="978"/>
        <end position="995"/>
    </location>
</feature>
<dbReference type="InterPro" id="IPR000477">
    <property type="entry name" value="RT_dom"/>
</dbReference>
<dbReference type="InterPro" id="IPR036691">
    <property type="entry name" value="Endo/exonu/phosph_ase_sf"/>
</dbReference>
<dbReference type="FunFam" id="1.10.3380.30:FF:000006">
    <property type="entry name" value="DExH-box ATP-dependent RNA helicase DExH10"/>
    <property type="match status" value="1"/>
</dbReference>
<feature type="domain" description="Helicase C-terminal" evidence="7">
    <location>
        <begin position="1"/>
        <end position="195"/>
    </location>
</feature>
<dbReference type="Gene3D" id="2.40.30.300">
    <property type="match status" value="1"/>
</dbReference>
<keyword evidence="1" id="KW-0547">Nucleotide-binding</keyword>
<dbReference type="FunFam" id="3.40.50.300:FF:000141">
    <property type="entry name" value="ATP-dependent RNA helicase DOB1"/>
    <property type="match status" value="1"/>
</dbReference>
<keyword evidence="2" id="KW-0378">Hydrolase</keyword>
<dbReference type="CDD" id="cd13154">
    <property type="entry name" value="KOW_Mtr4"/>
    <property type="match status" value="1"/>
</dbReference>
<dbReference type="GO" id="GO:0016787">
    <property type="term" value="F:hydrolase activity"/>
    <property type="evidence" value="ECO:0007669"/>
    <property type="project" value="UniProtKB-KW"/>
</dbReference>
<reference evidence="8" key="1">
    <citation type="submission" date="2018-02" db="EMBL/GenBank/DDBJ databases">
        <authorList>
            <person name="Cohen D.B."/>
            <person name="Kent A.D."/>
        </authorList>
    </citation>
    <scope>NUCLEOTIDE SEQUENCE</scope>
</reference>
<dbReference type="Gene3D" id="3.40.50.300">
    <property type="entry name" value="P-loop containing nucleotide triphosphate hydrolases"/>
    <property type="match status" value="1"/>
</dbReference>
<dbReference type="InterPro" id="IPR027417">
    <property type="entry name" value="P-loop_NTPase"/>
</dbReference>
<dbReference type="InterPro" id="IPR025696">
    <property type="entry name" value="Beta-barrel_MTR4"/>
</dbReference>
<dbReference type="Pfam" id="PF00271">
    <property type="entry name" value="Helicase_C"/>
    <property type="match status" value="1"/>
</dbReference>
<dbReference type="Gene3D" id="1.10.3380.30">
    <property type="match status" value="1"/>
</dbReference>